<gene>
    <name evidence="2" type="ORF">T310_3470</name>
</gene>
<dbReference type="AlphaFoldDB" id="A0A0F4YVZ3"/>
<dbReference type="PANTHER" id="PTHR38795">
    <property type="entry name" value="DUF6604 DOMAIN-CONTAINING PROTEIN"/>
    <property type="match status" value="1"/>
</dbReference>
<dbReference type="RefSeq" id="XP_013329084.1">
    <property type="nucleotide sequence ID" value="XM_013473630.1"/>
</dbReference>
<feature type="region of interest" description="Disordered" evidence="1">
    <location>
        <begin position="476"/>
        <end position="500"/>
    </location>
</feature>
<dbReference type="GeneID" id="25315819"/>
<evidence type="ECO:0000313" key="3">
    <source>
        <dbReference type="Proteomes" id="UP000053958"/>
    </source>
</evidence>
<sequence length="557" mass="62919">PGQDLKKGEITLIHATLSTAVCLELVRLAEEEVYKMFLSVFPESENLSYVALVNKIYNSDALGRANEHGIDDPEALAISAFDEFIFIPVGRTLLNLKGMKGYVNNIMWPVPIPSLRFDYIVAPELIDDPRMKKFEEQDRFLVQIYHDLVLVDHVKFDTFKMEKLMGGERAELMKKAAQPFDDVLHSSLRCLWNPGSVTVQSVFAAQLILDIHDICGTATSGLQLVQDAINHMFPFSVDSNGALDTKEVRWPAEDQDVLMEIHRRLQYWLIRPPWMVLKEVLLGLSHKKREEEIPPEVDELIYRWLDAHGLSPPSAEENENAEKLNVQFIYPNDEPAFLINNSPLYCGTVLLDLISMTEKAGVALANRHWSVFGVAHVYNALRQLGGFDKHWPEIERIIALHPGPLFANDVPTTATSIYDRFAYRIGASPSNLRHFVKKRPWNFHTTPATAAMRQFFEAKLSLPQLLNLLEEQMSAHDHQNKQQRRIPESSRLSNHSLRDRPCSDWKSILTTSSPICSWTTSTSAGPAIGCSGVCGRKSRPASAYRTRTFAATATTTV</sequence>
<protein>
    <submittedName>
        <fullName evidence="2">Uncharacterized protein</fullName>
    </submittedName>
</protein>
<feature type="non-terminal residue" evidence="2">
    <location>
        <position position="1"/>
    </location>
</feature>
<dbReference type="OrthoDB" id="5238236at2759"/>
<comment type="caution">
    <text evidence="2">The sequence shown here is derived from an EMBL/GenBank/DDBJ whole genome shotgun (WGS) entry which is preliminary data.</text>
</comment>
<evidence type="ECO:0000313" key="2">
    <source>
        <dbReference type="EMBL" id="KKA22472.1"/>
    </source>
</evidence>
<accession>A0A0F4YVZ3</accession>
<organism evidence="2 3">
    <name type="scientific">Rasamsonia emersonii (strain ATCC 16479 / CBS 393.64 / IMI 116815)</name>
    <dbReference type="NCBI Taxonomy" id="1408163"/>
    <lineage>
        <taxon>Eukaryota</taxon>
        <taxon>Fungi</taxon>
        <taxon>Dikarya</taxon>
        <taxon>Ascomycota</taxon>
        <taxon>Pezizomycotina</taxon>
        <taxon>Eurotiomycetes</taxon>
        <taxon>Eurotiomycetidae</taxon>
        <taxon>Eurotiales</taxon>
        <taxon>Trichocomaceae</taxon>
        <taxon>Rasamsonia</taxon>
    </lineage>
</organism>
<keyword evidence="3" id="KW-1185">Reference proteome</keyword>
<proteinExistence type="predicted"/>
<name>A0A0F4YVZ3_RASE3</name>
<dbReference type="Proteomes" id="UP000053958">
    <property type="component" value="Unassembled WGS sequence"/>
</dbReference>
<dbReference type="STRING" id="1408163.A0A0F4YVZ3"/>
<feature type="compositionally biased region" description="Basic and acidic residues" evidence="1">
    <location>
        <begin position="476"/>
        <end position="488"/>
    </location>
</feature>
<evidence type="ECO:0000256" key="1">
    <source>
        <dbReference type="SAM" id="MobiDB-lite"/>
    </source>
</evidence>
<dbReference type="PANTHER" id="PTHR38795:SF1">
    <property type="entry name" value="DUF6604 DOMAIN-CONTAINING PROTEIN"/>
    <property type="match status" value="1"/>
</dbReference>
<reference evidence="2 3" key="1">
    <citation type="submission" date="2015-04" db="EMBL/GenBank/DDBJ databases">
        <authorList>
            <person name="Heijne W.H."/>
            <person name="Fedorova N.D."/>
            <person name="Nierman W.C."/>
            <person name="Vollebregt A.W."/>
            <person name="Zhao Z."/>
            <person name="Wu L."/>
            <person name="Kumar M."/>
            <person name="Stam H."/>
            <person name="van den Berg M.A."/>
            <person name="Pel H.J."/>
        </authorList>
    </citation>
    <scope>NUCLEOTIDE SEQUENCE [LARGE SCALE GENOMIC DNA]</scope>
    <source>
        <strain evidence="2 3">CBS 393.64</strain>
    </source>
</reference>
<dbReference type="EMBL" id="LASV01000141">
    <property type="protein sequence ID" value="KKA22472.1"/>
    <property type="molecule type" value="Genomic_DNA"/>
</dbReference>